<evidence type="ECO:0000256" key="1">
    <source>
        <dbReference type="ARBA" id="ARBA00004430"/>
    </source>
</evidence>
<dbReference type="SUPFAM" id="SSF52047">
    <property type="entry name" value="RNI-like"/>
    <property type="match status" value="1"/>
</dbReference>
<proteinExistence type="predicted"/>
<evidence type="ECO:0000313" key="3">
    <source>
        <dbReference type="Proteomes" id="UP000485058"/>
    </source>
</evidence>
<accession>A0A699ZRX6</accession>
<organism evidence="2 3">
    <name type="scientific">Haematococcus lacustris</name>
    <name type="common">Green alga</name>
    <name type="synonym">Haematococcus pluvialis</name>
    <dbReference type="NCBI Taxonomy" id="44745"/>
    <lineage>
        <taxon>Eukaryota</taxon>
        <taxon>Viridiplantae</taxon>
        <taxon>Chlorophyta</taxon>
        <taxon>core chlorophytes</taxon>
        <taxon>Chlorophyceae</taxon>
        <taxon>CS clade</taxon>
        <taxon>Chlamydomonadales</taxon>
        <taxon>Haematococcaceae</taxon>
        <taxon>Haematococcus</taxon>
    </lineage>
</organism>
<dbReference type="EMBL" id="BLLF01002047">
    <property type="protein sequence ID" value="GFH22469.1"/>
    <property type="molecule type" value="Genomic_DNA"/>
</dbReference>
<dbReference type="InterPro" id="IPR032675">
    <property type="entry name" value="LRR_dom_sf"/>
</dbReference>
<keyword evidence="3" id="KW-1185">Reference proteome</keyword>
<protein>
    <submittedName>
        <fullName evidence="2">Uncharacterized protein</fullName>
    </submittedName>
</protein>
<dbReference type="AlphaFoldDB" id="A0A699ZRX6"/>
<evidence type="ECO:0000313" key="2">
    <source>
        <dbReference type="EMBL" id="GFH22469.1"/>
    </source>
</evidence>
<reference evidence="2 3" key="1">
    <citation type="submission" date="2020-02" db="EMBL/GenBank/DDBJ databases">
        <title>Draft genome sequence of Haematococcus lacustris strain NIES-144.</title>
        <authorList>
            <person name="Morimoto D."/>
            <person name="Nakagawa S."/>
            <person name="Yoshida T."/>
            <person name="Sawayama S."/>
        </authorList>
    </citation>
    <scope>NUCLEOTIDE SEQUENCE [LARGE SCALE GENOMIC DNA]</scope>
    <source>
        <strain evidence="2 3">NIES-144</strain>
    </source>
</reference>
<sequence>VEDELLRLARSSLRPTILKLNATSAPGNAALASELSSALSVPTPELLGVLRSIKRLELASFEVPLHLSSDGLPSSTGMPGRDVLLVGPPGLPTLATPRAAHKTSYWFRTPPICGEQRAAAYQRPEMYKVRKKHGVYRPSWSMIDESCLAGCTRLTELCCPSSFPGLLQLTQLRSLCIFRGIKQPAIVSQLATLPNLTYLELKKLDITQDQLGQSQHFLFPSLCELTLRRVTTSLLAALDCPKLTKLALVSLHVDSVACLLVCTTGILQHCVLAAALDLVPNQDLDLTAMLRALGAWQPSAAARSTGRWALQLSLDAATVGASHLEHLPAGLQALALRGCTLLPGALHPIATRFTQLQELNVLCSERAAEELSMLASRAPQGSELLVKLGKPVNPGGVSYDEVLVALQRMSSLAGQWGSRPGPRFVQA</sequence>
<name>A0A699ZRX6_HAELA</name>
<dbReference type="Gene3D" id="3.80.10.10">
    <property type="entry name" value="Ribonuclease Inhibitor"/>
    <property type="match status" value="1"/>
</dbReference>
<feature type="non-terminal residue" evidence="2">
    <location>
        <position position="1"/>
    </location>
</feature>
<comment type="caution">
    <text evidence="2">The sequence shown here is derived from an EMBL/GenBank/DDBJ whole genome shotgun (WGS) entry which is preliminary data.</text>
</comment>
<dbReference type="Proteomes" id="UP000485058">
    <property type="component" value="Unassembled WGS sequence"/>
</dbReference>
<dbReference type="GO" id="GO:0005930">
    <property type="term" value="C:axoneme"/>
    <property type="evidence" value="ECO:0007669"/>
    <property type="project" value="UniProtKB-SubCell"/>
</dbReference>
<gene>
    <name evidence="2" type="ORF">HaLaN_19942</name>
</gene>
<feature type="non-terminal residue" evidence="2">
    <location>
        <position position="427"/>
    </location>
</feature>
<comment type="subcellular location">
    <subcellularLocation>
        <location evidence="1">Cytoplasm</location>
        <location evidence="1">Cytoskeleton</location>
        <location evidence="1">Cilium axoneme</location>
    </subcellularLocation>
</comment>